<dbReference type="PANTHER" id="PTHR11709">
    <property type="entry name" value="MULTI-COPPER OXIDASE"/>
    <property type="match status" value="1"/>
</dbReference>
<dbReference type="SUPFAM" id="SSF49503">
    <property type="entry name" value="Cupredoxins"/>
    <property type="match status" value="3"/>
</dbReference>
<dbReference type="Pfam" id="PF07732">
    <property type="entry name" value="Cu-oxidase_3"/>
    <property type="match status" value="1"/>
</dbReference>
<dbReference type="InterPro" id="IPR002355">
    <property type="entry name" value="Cu_oxidase_Cu_BS"/>
</dbReference>
<dbReference type="InterPro" id="IPR045087">
    <property type="entry name" value="Cu-oxidase_fam"/>
</dbReference>
<dbReference type="PANTHER" id="PTHR11709:SF518">
    <property type="entry name" value="MULTICOPPER OXIDASE"/>
    <property type="match status" value="1"/>
</dbReference>
<dbReference type="InterPro" id="IPR011706">
    <property type="entry name" value="Cu-oxidase_C"/>
</dbReference>
<keyword evidence="1" id="KW-0479">Metal-binding</keyword>
<evidence type="ECO:0000259" key="5">
    <source>
        <dbReference type="Pfam" id="PF07732"/>
    </source>
</evidence>
<organism evidence="6 7">
    <name type="scientific">Williamsia marianensis</name>
    <dbReference type="NCBI Taxonomy" id="85044"/>
    <lineage>
        <taxon>Bacteria</taxon>
        <taxon>Bacillati</taxon>
        <taxon>Actinomycetota</taxon>
        <taxon>Actinomycetes</taxon>
        <taxon>Mycobacteriales</taxon>
        <taxon>Nocardiaceae</taxon>
        <taxon>Williamsia</taxon>
    </lineage>
</organism>
<name>A0A2G3PQX2_WILMA</name>
<dbReference type="RefSeq" id="WP_099381349.1">
    <property type="nucleotide sequence ID" value="NZ_PEBD01000004.1"/>
</dbReference>
<dbReference type="Pfam" id="PF00394">
    <property type="entry name" value="Cu-oxidase"/>
    <property type="match status" value="1"/>
</dbReference>
<keyword evidence="2" id="KW-0560">Oxidoreductase</keyword>
<evidence type="ECO:0008006" key="8">
    <source>
        <dbReference type="Google" id="ProtNLM"/>
    </source>
</evidence>
<feature type="domain" description="Plastocyanin-like" evidence="4">
    <location>
        <begin position="378"/>
        <end position="483"/>
    </location>
</feature>
<accession>A0A2G3PQX2</accession>
<protein>
    <recommendedName>
        <fullName evidence="8">FtsP/CotA-like multicopper oxidase with cupredoxin domain</fullName>
    </recommendedName>
</protein>
<comment type="caution">
    <text evidence="6">The sequence shown here is derived from an EMBL/GenBank/DDBJ whole genome shotgun (WGS) entry which is preliminary data.</text>
</comment>
<dbReference type="CDD" id="cd13853">
    <property type="entry name" value="CuRO_1_Tth-MCO_like"/>
    <property type="match status" value="1"/>
</dbReference>
<dbReference type="PROSITE" id="PS00080">
    <property type="entry name" value="MULTICOPPER_OXIDASE2"/>
    <property type="match status" value="1"/>
</dbReference>
<evidence type="ECO:0000259" key="4">
    <source>
        <dbReference type="Pfam" id="PF07731"/>
    </source>
</evidence>
<evidence type="ECO:0000256" key="2">
    <source>
        <dbReference type="ARBA" id="ARBA00023002"/>
    </source>
</evidence>
<evidence type="ECO:0000256" key="1">
    <source>
        <dbReference type="ARBA" id="ARBA00022723"/>
    </source>
</evidence>
<dbReference type="InterPro" id="IPR006311">
    <property type="entry name" value="TAT_signal"/>
</dbReference>
<dbReference type="EMBL" id="PEBD01000004">
    <property type="protein sequence ID" value="PHV68195.1"/>
    <property type="molecule type" value="Genomic_DNA"/>
</dbReference>
<proteinExistence type="predicted"/>
<dbReference type="Pfam" id="PF07731">
    <property type="entry name" value="Cu-oxidase_2"/>
    <property type="match status" value="1"/>
</dbReference>
<dbReference type="InterPro" id="IPR008972">
    <property type="entry name" value="Cupredoxin"/>
</dbReference>
<dbReference type="CDD" id="cd13900">
    <property type="entry name" value="CuRO_3_Tth-MCO_like"/>
    <property type="match status" value="1"/>
</dbReference>
<dbReference type="InterPro" id="IPR011707">
    <property type="entry name" value="Cu-oxidase-like_N"/>
</dbReference>
<gene>
    <name evidence="6" type="ORF">CSW57_02810</name>
</gene>
<evidence type="ECO:0000313" key="7">
    <source>
        <dbReference type="Proteomes" id="UP000225108"/>
    </source>
</evidence>
<dbReference type="GO" id="GO:0005507">
    <property type="term" value="F:copper ion binding"/>
    <property type="evidence" value="ECO:0007669"/>
    <property type="project" value="InterPro"/>
</dbReference>
<reference evidence="6 7" key="1">
    <citation type="submission" date="2017-10" db="EMBL/GenBank/DDBJ databases">
        <title>The draft genome sequence of Williamsia sp. BULT 1.1 isolated from the semi-arid grassland soils from South Africa.</title>
        <authorList>
            <person name="Kabwe M.H."/>
            <person name="Govender N."/>
            <person name="Mutseka Lunga P."/>
            <person name="Vikram S."/>
            <person name="Makhalanyane T.P."/>
        </authorList>
    </citation>
    <scope>NUCLEOTIDE SEQUENCE [LARGE SCALE GENOMIC DNA]</scope>
    <source>
        <strain evidence="6 7">BULT 1.1</strain>
    </source>
</reference>
<feature type="domain" description="Plastocyanin-like" evidence="3">
    <location>
        <begin position="218"/>
        <end position="306"/>
    </location>
</feature>
<dbReference type="Gene3D" id="2.60.40.420">
    <property type="entry name" value="Cupredoxins - blue copper proteins"/>
    <property type="match status" value="3"/>
</dbReference>
<evidence type="ECO:0000259" key="3">
    <source>
        <dbReference type="Pfam" id="PF00394"/>
    </source>
</evidence>
<dbReference type="InterPro" id="IPR001117">
    <property type="entry name" value="Cu-oxidase_2nd"/>
</dbReference>
<sequence>MAEPKLPVPAVNRRLFLTGAAALVGLPLLGGSVLTACASSKDNAGGVTWFEPSVRASESGSLKTQLKVARSDVAMGGGKVSAVTYESSYPGPTLDVRPGDRIEVSLINDIDEPTNLHTHGWHVSPKQPSDDVLMAIEPGETFDYSYDLPADHSAGTFWYHSHQHTISDTQVFGGLFGALIVRGELDELPGVKGRPERLLVLSQTEMQDGKMVPGDKSSNSLQQTLVNGTFQPTTEIAPGEVQRWRIINASSLFLRLQLDEHPMHVIGIDGAARTSVSTVDVLEVVPGGRADVLIEGANIGTYQMRSLSWDEFGPFYSSMVPAPMPLLNLVSQGAKQTPEPIPGALLPFDDLRDAAIDRRRQFVFEEMEPRGTGDTEHFMYYINGTMFDHHVVNETMTLGDTEEWHFINRTYEPHPVHIHVNDFQVVAINDQPVDEQHYRDTAMLPPFGTLTIRHRFEDFTGQFVMHCHILFHEDHGMMQLLEVVDRQA</sequence>
<dbReference type="AlphaFoldDB" id="A0A2G3PQX2"/>
<dbReference type="GO" id="GO:0016491">
    <property type="term" value="F:oxidoreductase activity"/>
    <property type="evidence" value="ECO:0007669"/>
    <property type="project" value="UniProtKB-KW"/>
</dbReference>
<evidence type="ECO:0000313" key="6">
    <source>
        <dbReference type="EMBL" id="PHV68195.1"/>
    </source>
</evidence>
<dbReference type="Proteomes" id="UP000225108">
    <property type="component" value="Unassembled WGS sequence"/>
</dbReference>
<feature type="domain" description="Plastocyanin-like" evidence="5">
    <location>
        <begin position="68"/>
        <end position="184"/>
    </location>
</feature>
<dbReference type="PROSITE" id="PS51318">
    <property type="entry name" value="TAT"/>
    <property type="match status" value="1"/>
</dbReference>